<dbReference type="InterPro" id="IPR044298">
    <property type="entry name" value="MIG/MutY"/>
</dbReference>
<dbReference type="GO" id="GO:0006284">
    <property type="term" value="P:base-excision repair"/>
    <property type="evidence" value="ECO:0007669"/>
    <property type="project" value="InterPro"/>
</dbReference>
<evidence type="ECO:0000256" key="7">
    <source>
        <dbReference type="ARBA" id="ARBA00022723"/>
    </source>
</evidence>
<keyword evidence="11" id="KW-0411">Iron-sulfur</keyword>
<evidence type="ECO:0000259" key="15">
    <source>
        <dbReference type="SMART" id="SM00478"/>
    </source>
</evidence>
<feature type="domain" description="HhH-GPD" evidence="15">
    <location>
        <begin position="151"/>
        <end position="302"/>
    </location>
</feature>
<evidence type="ECO:0000256" key="5">
    <source>
        <dbReference type="ARBA" id="ARBA00022023"/>
    </source>
</evidence>
<evidence type="ECO:0000256" key="8">
    <source>
        <dbReference type="ARBA" id="ARBA00022763"/>
    </source>
</evidence>
<dbReference type="InterPro" id="IPR011257">
    <property type="entry name" value="DNA_glycosylase"/>
</dbReference>
<proteinExistence type="inferred from homology"/>
<keyword evidence="7" id="KW-0479">Metal-binding</keyword>
<dbReference type="SMART" id="SM00478">
    <property type="entry name" value="ENDO3c"/>
    <property type="match status" value="1"/>
</dbReference>
<dbReference type="FunFam" id="1.10.340.30:FF:000002">
    <property type="entry name" value="Adenine DNA glycosylase"/>
    <property type="match status" value="1"/>
</dbReference>
<comment type="caution">
    <text evidence="16">The sequence shown here is derived from an EMBL/GenBank/DDBJ whole genome shotgun (WGS) entry which is preliminary data.</text>
</comment>
<dbReference type="InterPro" id="IPR003265">
    <property type="entry name" value="HhH-GPD_domain"/>
</dbReference>
<dbReference type="InterPro" id="IPR003651">
    <property type="entry name" value="Endonuclease3_FeS-loop_motif"/>
</dbReference>
<evidence type="ECO:0000256" key="4">
    <source>
        <dbReference type="ARBA" id="ARBA00012045"/>
    </source>
</evidence>
<evidence type="ECO:0000256" key="3">
    <source>
        <dbReference type="ARBA" id="ARBA00008343"/>
    </source>
</evidence>
<name>A0A812QL21_9DINO</name>
<dbReference type="GO" id="GO:0032357">
    <property type="term" value="F:oxidized purine DNA binding"/>
    <property type="evidence" value="ECO:0007669"/>
    <property type="project" value="TreeGrafter"/>
</dbReference>
<dbReference type="GO" id="GO:0000701">
    <property type="term" value="F:purine-specific mismatch base pair DNA N-glycosylase activity"/>
    <property type="evidence" value="ECO:0007669"/>
    <property type="project" value="UniProtKB-EC"/>
</dbReference>
<dbReference type="GO" id="GO:0046872">
    <property type="term" value="F:metal ion binding"/>
    <property type="evidence" value="ECO:0007669"/>
    <property type="project" value="UniProtKB-KW"/>
</dbReference>
<dbReference type="PANTHER" id="PTHR42944">
    <property type="entry name" value="ADENINE DNA GLYCOSYLASE"/>
    <property type="match status" value="1"/>
</dbReference>
<dbReference type="CDD" id="cd00056">
    <property type="entry name" value="ENDO3c"/>
    <property type="match status" value="1"/>
</dbReference>
<keyword evidence="6" id="KW-0004">4Fe-4S</keyword>
<keyword evidence="17" id="KW-1185">Reference proteome</keyword>
<dbReference type="GO" id="GO:0005634">
    <property type="term" value="C:nucleus"/>
    <property type="evidence" value="ECO:0007669"/>
    <property type="project" value="TreeGrafter"/>
</dbReference>
<dbReference type="InterPro" id="IPR004036">
    <property type="entry name" value="Endonuclease-III-like_CS2"/>
</dbReference>
<reference evidence="16" key="1">
    <citation type="submission" date="2021-02" db="EMBL/GenBank/DDBJ databases">
        <authorList>
            <person name="Dougan E. K."/>
            <person name="Rhodes N."/>
            <person name="Thang M."/>
            <person name="Chan C."/>
        </authorList>
    </citation>
    <scope>NUCLEOTIDE SEQUENCE</scope>
</reference>
<evidence type="ECO:0000256" key="9">
    <source>
        <dbReference type="ARBA" id="ARBA00022801"/>
    </source>
</evidence>
<dbReference type="InterPro" id="IPR023170">
    <property type="entry name" value="HhH_base_excis_C"/>
</dbReference>
<evidence type="ECO:0000256" key="10">
    <source>
        <dbReference type="ARBA" id="ARBA00023004"/>
    </source>
</evidence>
<evidence type="ECO:0000256" key="2">
    <source>
        <dbReference type="ARBA" id="ARBA00001966"/>
    </source>
</evidence>
<dbReference type="Pfam" id="PF00633">
    <property type="entry name" value="HHH"/>
    <property type="match status" value="1"/>
</dbReference>
<dbReference type="InterPro" id="IPR029119">
    <property type="entry name" value="MutY_C"/>
</dbReference>
<protein>
    <recommendedName>
        <fullName evidence="5">Adenine DNA glycosylase</fullName>
        <ecNumber evidence="4">3.2.2.31</ecNumber>
    </recommendedName>
</protein>
<organism evidence="16 17">
    <name type="scientific">Symbiodinium natans</name>
    <dbReference type="NCBI Taxonomy" id="878477"/>
    <lineage>
        <taxon>Eukaryota</taxon>
        <taxon>Sar</taxon>
        <taxon>Alveolata</taxon>
        <taxon>Dinophyceae</taxon>
        <taxon>Suessiales</taxon>
        <taxon>Symbiodiniaceae</taxon>
        <taxon>Symbiodinium</taxon>
    </lineage>
</organism>
<dbReference type="Pfam" id="PF00730">
    <property type="entry name" value="HhH-GPD"/>
    <property type="match status" value="1"/>
</dbReference>
<keyword evidence="8" id="KW-0227">DNA damage</keyword>
<dbReference type="GO" id="GO:0051539">
    <property type="term" value="F:4 iron, 4 sulfur cluster binding"/>
    <property type="evidence" value="ECO:0007669"/>
    <property type="project" value="UniProtKB-KW"/>
</dbReference>
<dbReference type="SUPFAM" id="SSF55811">
    <property type="entry name" value="Nudix"/>
    <property type="match status" value="1"/>
</dbReference>
<dbReference type="Gene3D" id="1.10.1670.10">
    <property type="entry name" value="Helix-hairpin-Helix base-excision DNA repair enzymes (C-terminal)"/>
    <property type="match status" value="1"/>
</dbReference>
<comment type="similarity">
    <text evidence="3">Belongs to the Nth/MutY family.</text>
</comment>
<sequence>MPEVELEVEVEEVEEEEEAAVPEEVEGFAGWSGSKLEEIREALLTWYAHARRRLPWRGDPPPWSESKAKLRSEARVEQKPCMPKQRSLSSFFGLKAAPRTHSGEVQIIDLEDISQGPPADCALSRDSEDVPSQAARSFPQSAYGVWVSEVMLQQTQVEVVIGYWTRWMERFPTIEALATASADEVNAAWAGLGYYGRARRLHEGAQHVIKKHGGLLPQSCHELLRIPGIGPYTAGAIASIAFHQPAAVVDGNVVRVFSRIAALKGHAKSTALCKLCWRLAEDLLDPKQPAAFNQALMELGATVCTPLAPHCGRCPLQRACKAYQLAAEGTVASVTCFPAKYDQKHRRQRVLALAAVADASGAWMLVRRPPHGLLAGQLEFPAIQLPGEERREMQEASAEVMLHLQEMLGNFGIQGLTLTPLSAPIEHVFSHEHHTMYVFRGCLPDRGLCSQSTRDALWLTPHEAQKSGITSGLQKVLHALLPALPTKRAAKRQKR</sequence>
<evidence type="ECO:0000256" key="6">
    <source>
        <dbReference type="ARBA" id="ARBA00022485"/>
    </source>
</evidence>
<dbReference type="SMART" id="SM00525">
    <property type="entry name" value="FES"/>
    <property type="match status" value="1"/>
</dbReference>
<dbReference type="OrthoDB" id="10248838at2759"/>
<keyword evidence="13" id="KW-0326">Glycosidase</keyword>
<dbReference type="GO" id="GO:0034039">
    <property type="term" value="F:8-oxo-7,8-dihydroguanine DNA N-glycosylase activity"/>
    <property type="evidence" value="ECO:0007669"/>
    <property type="project" value="TreeGrafter"/>
</dbReference>
<dbReference type="EMBL" id="CAJNDS010002250">
    <property type="protein sequence ID" value="CAE7392692.1"/>
    <property type="molecule type" value="Genomic_DNA"/>
</dbReference>
<evidence type="ECO:0000256" key="13">
    <source>
        <dbReference type="ARBA" id="ARBA00023295"/>
    </source>
</evidence>
<dbReference type="Proteomes" id="UP000604046">
    <property type="component" value="Unassembled WGS sequence"/>
</dbReference>
<evidence type="ECO:0000313" key="16">
    <source>
        <dbReference type="EMBL" id="CAE7392692.1"/>
    </source>
</evidence>
<accession>A0A812QL21</accession>
<comment type="catalytic activity">
    <reaction evidence="1">
        <text>Hydrolyzes free adenine bases from 7,8-dihydro-8-oxoguanine:adenine mismatched double-stranded DNA, leaving an apurinic site.</text>
        <dbReference type="EC" id="3.2.2.31"/>
    </reaction>
</comment>
<dbReference type="PROSITE" id="PS01155">
    <property type="entry name" value="ENDONUCLEASE_III_2"/>
    <property type="match status" value="1"/>
</dbReference>
<comment type="cofactor">
    <cofactor evidence="2">
        <name>[4Fe-4S] cluster</name>
        <dbReference type="ChEBI" id="CHEBI:49883"/>
    </cofactor>
</comment>
<dbReference type="PANTHER" id="PTHR42944:SF1">
    <property type="entry name" value="ADENINE DNA GLYCOSYLASE"/>
    <property type="match status" value="1"/>
</dbReference>
<dbReference type="InterPro" id="IPR000445">
    <property type="entry name" value="HhH_motif"/>
</dbReference>
<evidence type="ECO:0000313" key="17">
    <source>
        <dbReference type="Proteomes" id="UP000604046"/>
    </source>
</evidence>
<evidence type="ECO:0000256" key="1">
    <source>
        <dbReference type="ARBA" id="ARBA00000843"/>
    </source>
</evidence>
<keyword evidence="10" id="KW-0408">Iron</keyword>
<dbReference type="AlphaFoldDB" id="A0A812QL21"/>
<feature type="region of interest" description="Disordered" evidence="14">
    <location>
        <begin position="1"/>
        <end position="26"/>
    </location>
</feature>
<dbReference type="Pfam" id="PF14815">
    <property type="entry name" value="NUDIX_4"/>
    <property type="match status" value="1"/>
</dbReference>
<dbReference type="InterPro" id="IPR015797">
    <property type="entry name" value="NUDIX_hydrolase-like_dom_sf"/>
</dbReference>
<evidence type="ECO:0000256" key="11">
    <source>
        <dbReference type="ARBA" id="ARBA00023014"/>
    </source>
</evidence>
<gene>
    <name evidence="16" type="primary">Mutyh</name>
    <name evidence="16" type="ORF">SNAT2548_LOCUS21404</name>
</gene>
<dbReference type="EC" id="3.2.2.31" evidence="4"/>
<evidence type="ECO:0000256" key="12">
    <source>
        <dbReference type="ARBA" id="ARBA00023204"/>
    </source>
</evidence>
<dbReference type="SUPFAM" id="SSF48150">
    <property type="entry name" value="DNA-glycosylase"/>
    <property type="match status" value="1"/>
</dbReference>
<dbReference type="GO" id="GO:0006298">
    <property type="term" value="P:mismatch repair"/>
    <property type="evidence" value="ECO:0007669"/>
    <property type="project" value="TreeGrafter"/>
</dbReference>
<dbReference type="Gene3D" id="1.10.340.30">
    <property type="entry name" value="Hypothetical protein, domain 2"/>
    <property type="match status" value="1"/>
</dbReference>
<keyword evidence="12" id="KW-0234">DNA repair</keyword>
<evidence type="ECO:0000256" key="14">
    <source>
        <dbReference type="SAM" id="MobiDB-lite"/>
    </source>
</evidence>
<keyword evidence="9" id="KW-0378">Hydrolase</keyword>
<dbReference type="GO" id="GO:0035485">
    <property type="term" value="F:adenine/guanine mispair binding"/>
    <property type="evidence" value="ECO:0007669"/>
    <property type="project" value="TreeGrafter"/>
</dbReference>
<dbReference type="Gene3D" id="3.90.79.10">
    <property type="entry name" value="Nucleoside Triphosphate Pyrophosphohydrolase"/>
    <property type="match status" value="1"/>
</dbReference>